<keyword evidence="1" id="KW-0732">Signal</keyword>
<accession>A0AAE4B4V1</accession>
<organism evidence="2 3">
    <name type="scientific">Marimonas arenosa</name>
    <dbReference type="NCBI Taxonomy" id="1795305"/>
    <lineage>
        <taxon>Bacteria</taxon>
        <taxon>Pseudomonadati</taxon>
        <taxon>Pseudomonadota</taxon>
        <taxon>Alphaproteobacteria</taxon>
        <taxon>Rhodobacterales</taxon>
        <taxon>Paracoccaceae</taxon>
        <taxon>Marimonas</taxon>
    </lineage>
</organism>
<evidence type="ECO:0000256" key="1">
    <source>
        <dbReference type="SAM" id="SignalP"/>
    </source>
</evidence>
<dbReference type="GO" id="GO:0020037">
    <property type="term" value="F:heme binding"/>
    <property type="evidence" value="ECO:0007669"/>
    <property type="project" value="InterPro"/>
</dbReference>
<dbReference type="SUPFAM" id="SSF46626">
    <property type="entry name" value="Cytochrome c"/>
    <property type="match status" value="1"/>
</dbReference>
<protein>
    <recommendedName>
        <fullName evidence="4">Cytochrome c domain-containing protein</fullName>
    </recommendedName>
</protein>
<keyword evidence="3" id="KW-1185">Reference proteome</keyword>
<proteinExistence type="predicted"/>
<evidence type="ECO:0008006" key="4">
    <source>
        <dbReference type="Google" id="ProtNLM"/>
    </source>
</evidence>
<dbReference type="InterPro" id="IPR036909">
    <property type="entry name" value="Cyt_c-like_dom_sf"/>
</dbReference>
<gene>
    <name evidence="2" type="ORF">NO357_07545</name>
</gene>
<dbReference type="Proteomes" id="UP001226762">
    <property type="component" value="Unassembled WGS sequence"/>
</dbReference>
<reference evidence="2" key="1">
    <citation type="submission" date="2022-07" db="EMBL/GenBank/DDBJ databases">
        <authorList>
            <person name="Otstavnykh N."/>
            <person name="Isaeva M."/>
            <person name="Bystritskaya E."/>
        </authorList>
    </citation>
    <scope>NUCLEOTIDE SEQUENCE</scope>
    <source>
        <strain evidence="2">KCTC 52189</strain>
    </source>
</reference>
<evidence type="ECO:0000313" key="3">
    <source>
        <dbReference type="Proteomes" id="UP001226762"/>
    </source>
</evidence>
<evidence type="ECO:0000313" key="2">
    <source>
        <dbReference type="EMBL" id="MDQ2089749.1"/>
    </source>
</evidence>
<feature type="chain" id="PRO_5041977113" description="Cytochrome c domain-containing protein" evidence="1">
    <location>
        <begin position="33"/>
        <end position="224"/>
    </location>
</feature>
<dbReference type="AlphaFoldDB" id="A0AAE4B4V1"/>
<name>A0AAE4B4V1_9RHOB</name>
<comment type="caution">
    <text evidence="2">The sequence shown here is derived from an EMBL/GenBank/DDBJ whole genome shotgun (WGS) entry which is preliminary data.</text>
</comment>
<dbReference type="GO" id="GO:0009055">
    <property type="term" value="F:electron transfer activity"/>
    <property type="evidence" value="ECO:0007669"/>
    <property type="project" value="InterPro"/>
</dbReference>
<dbReference type="EMBL" id="JANHAX010000002">
    <property type="protein sequence ID" value="MDQ2089749.1"/>
    <property type="molecule type" value="Genomic_DNA"/>
</dbReference>
<dbReference type="RefSeq" id="WP_306735018.1">
    <property type="nucleotide sequence ID" value="NZ_JANHAX010000002.1"/>
</dbReference>
<reference evidence="2" key="2">
    <citation type="submission" date="2023-02" db="EMBL/GenBank/DDBJ databases">
        <title>'Rhodoalgimonas zhirmunskyi' gen. nov., isolated from a red alga.</title>
        <authorList>
            <person name="Nedashkovskaya O.I."/>
            <person name="Otstavnykh N.Y."/>
            <person name="Bystritskaya E.P."/>
            <person name="Balabanova L.A."/>
            <person name="Isaeva M.P."/>
        </authorList>
    </citation>
    <scope>NUCLEOTIDE SEQUENCE</scope>
    <source>
        <strain evidence="2">KCTC 52189</strain>
    </source>
</reference>
<sequence>MAPSTEVRRPNGPKVAAHVRVAAFFLFSVVTAAGPVPASATEAEERTLASELLIVRGDLDRLEMSLPPAHHAGLHQRIRGALGVLPWLLKQAGDYAGAGALEAWQDNPLDLPGDRARLAALLSTLAERHPLALGQADTRLPPAVQREARAIHDAYCAGCHDGLGEGDPELDLPARDLFGMGRTEPPKLFLARLINGVKGDETLGFLNPLTDRQLLALWILYRTQ</sequence>
<feature type="signal peptide" evidence="1">
    <location>
        <begin position="1"/>
        <end position="32"/>
    </location>
</feature>